<comment type="subcellular location">
    <subcellularLocation>
        <location evidence="1">Membrane</location>
        <topology evidence="1">Multi-pass membrane protein</topology>
    </subcellularLocation>
</comment>
<accession>A0A0P9DD77</accession>
<evidence type="ECO:0000259" key="6">
    <source>
        <dbReference type="Pfam" id="PF07291"/>
    </source>
</evidence>
<name>A0A0P9DD77_9CHLR</name>
<keyword evidence="4 5" id="KW-0472">Membrane</keyword>
<dbReference type="PATRIC" id="fig|186479.3.peg.1282"/>
<dbReference type="InterPro" id="IPR009908">
    <property type="entry name" value="Methylamine_util_MauE"/>
</dbReference>
<comment type="caution">
    <text evidence="7">The sequence shown here is derived from an EMBL/GenBank/DDBJ whole genome shotgun (WGS) entry which is preliminary data.</text>
</comment>
<feature type="transmembrane region" description="Helical" evidence="5">
    <location>
        <begin position="6"/>
        <end position="27"/>
    </location>
</feature>
<organism evidence="7 8">
    <name type="scientific">Kouleothrix aurantiaca</name>
    <dbReference type="NCBI Taxonomy" id="186479"/>
    <lineage>
        <taxon>Bacteria</taxon>
        <taxon>Bacillati</taxon>
        <taxon>Chloroflexota</taxon>
        <taxon>Chloroflexia</taxon>
        <taxon>Chloroflexales</taxon>
        <taxon>Roseiflexineae</taxon>
        <taxon>Roseiflexaceae</taxon>
        <taxon>Kouleothrix</taxon>
    </lineage>
</organism>
<reference evidence="7 8" key="1">
    <citation type="submission" date="2015-09" db="EMBL/GenBank/DDBJ databases">
        <title>Draft genome sequence of Kouleothrix aurantiaca JCM 19913.</title>
        <authorList>
            <person name="Hemp J."/>
        </authorList>
    </citation>
    <scope>NUCLEOTIDE SEQUENCE [LARGE SCALE GENOMIC DNA]</scope>
    <source>
        <strain evidence="7 8">COM-B</strain>
    </source>
</reference>
<dbReference type="EMBL" id="LJCR01001297">
    <property type="protein sequence ID" value="KPV50620.1"/>
    <property type="molecule type" value="Genomic_DNA"/>
</dbReference>
<evidence type="ECO:0000256" key="5">
    <source>
        <dbReference type="SAM" id="Phobius"/>
    </source>
</evidence>
<keyword evidence="8" id="KW-1185">Reference proteome</keyword>
<dbReference type="AlphaFoldDB" id="A0A0P9DD77"/>
<feature type="domain" description="Methylamine utilisation protein MauE" evidence="6">
    <location>
        <begin position="9"/>
        <end position="81"/>
    </location>
</feature>
<evidence type="ECO:0000256" key="3">
    <source>
        <dbReference type="ARBA" id="ARBA00022989"/>
    </source>
</evidence>
<keyword evidence="2 5" id="KW-0812">Transmembrane</keyword>
<proteinExistence type="predicted"/>
<evidence type="ECO:0000256" key="4">
    <source>
        <dbReference type="ARBA" id="ARBA00023136"/>
    </source>
</evidence>
<dbReference type="PANTHER" id="PTHR36974">
    <property type="entry name" value="MEMBRANE PROTEIN-RELATED"/>
    <property type="match status" value="1"/>
</dbReference>
<dbReference type="PANTHER" id="PTHR36974:SF1">
    <property type="entry name" value="DOXX FAMILY MEMBRANE PROTEIN"/>
    <property type="match status" value="1"/>
</dbReference>
<dbReference type="GO" id="GO:0016020">
    <property type="term" value="C:membrane"/>
    <property type="evidence" value="ECO:0007669"/>
    <property type="project" value="UniProtKB-SubCell"/>
</dbReference>
<dbReference type="Pfam" id="PF07291">
    <property type="entry name" value="MauE"/>
    <property type="match status" value="1"/>
</dbReference>
<sequence length="126" mass="14217">MPASSFTRAFSRAALGLGFLAAGANHFRRPRMYRAIMPDYLPWHRELVALSGYAELLLGGAALFPPLRTLTRWGLTALLLAVFPANLHMAMHPERYPQIPRALLWLRLPLQPALIAWVWRTTAEEA</sequence>
<evidence type="ECO:0000313" key="8">
    <source>
        <dbReference type="Proteomes" id="UP000050509"/>
    </source>
</evidence>
<protein>
    <submittedName>
        <fullName evidence="7">DoxX family protein</fullName>
    </submittedName>
</protein>
<keyword evidence="3 5" id="KW-1133">Transmembrane helix</keyword>
<evidence type="ECO:0000256" key="1">
    <source>
        <dbReference type="ARBA" id="ARBA00004141"/>
    </source>
</evidence>
<dbReference type="Proteomes" id="UP000050509">
    <property type="component" value="Unassembled WGS sequence"/>
</dbReference>
<gene>
    <name evidence="7" type="ORF">SE17_25865</name>
</gene>
<evidence type="ECO:0000313" key="7">
    <source>
        <dbReference type="EMBL" id="KPV50620.1"/>
    </source>
</evidence>
<evidence type="ECO:0000256" key="2">
    <source>
        <dbReference type="ARBA" id="ARBA00022692"/>
    </source>
</evidence>
<dbReference type="GO" id="GO:0030416">
    <property type="term" value="P:methylamine metabolic process"/>
    <property type="evidence" value="ECO:0007669"/>
    <property type="project" value="InterPro"/>
</dbReference>